<reference evidence="2" key="1">
    <citation type="submission" date="2020-03" db="EMBL/GenBank/DDBJ databases">
        <title>Draft sequencing of Paenibacilllus sp. S3N08.</title>
        <authorList>
            <person name="Kim D.-U."/>
        </authorList>
    </citation>
    <scope>NUCLEOTIDE SEQUENCE</scope>
    <source>
        <strain evidence="2">S3N08</strain>
    </source>
</reference>
<evidence type="ECO:0000259" key="1">
    <source>
        <dbReference type="Pfam" id="PF13478"/>
    </source>
</evidence>
<dbReference type="Proteomes" id="UP001165962">
    <property type="component" value="Unassembled WGS sequence"/>
</dbReference>
<dbReference type="Gene3D" id="3.40.50.720">
    <property type="entry name" value="NAD(P)-binding Rossmann-like Domain"/>
    <property type="match status" value="1"/>
</dbReference>
<evidence type="ECO:0000313" key="2">
    <source>
        <dbReference type="EMBL" id="NHN32793.1"/>
    </source>
</evidence>
<dbReference type="InterPro" id="IPR027051">
    <property type="entry name" value="XdhC_Rossmann_dom"/>
</dbReference>
<protein>
    <submittedName>
        <fullName evidence="2">XdhC/CoxF family protein</fullName>
    </submittedName>
</protein>
<organism evidence="2 3">
    <name type="scientific">Paenibacillus agricola</name>
    <dbReference type="NCBI Taxonomy" id="2716264"/>
    <lineage>
        <taxon>Bacteria</taxon>
        <taxon>Bacillati</taxon>
        <taxon>Bacillota</taxon>
        <taxon>Bacilli</taxon>
        <taxon>Bacillales</taxon>
        <taxon>Paenibacillaceae</taxon>
        <taxon>Paenibacillus</taxon>
    </lineage>
</organism>
<proteinExistence type="predicted"/>
<feature type="domain" description="XdhC Rossmann" evidence="1">
    <location>
        <begin position="14"/>
        <end position="40"/>
    </location>
</feature>
<dbReference type="EMBL" id="JAAOIW010000009">
    <property type="protein sequence ID" value="NHN32793.1"/>
    <property type="molecule type" value="Genomic_DNA"/>
</dbReference>
<evidence type="ECO:0000313" key="3">
    <source>
        <dbReference type="Proteomes" id="UP001165962"/>
    </source>
</evidence>
<dbReference type="Pfam" id="PF13478">
    <property type="entry name" value="XdhC_C"/>
    <property type="match status" value="1"/>
</dbReference>
<accession>A0ABX0JB74</accession>
<name>A0ABX0JB74_9BACL</name>
<sequence length="52" mass="5811">MRIERLMFPDPLPDWLHAPVGLSIGAEGPEEISVSIMAELLKIKNTTTAKHR</sequence>
<keyword evidence="3" id="KW-1185">Reference proteome</keyword>
<comment type="caution">
    <text evidence="2">The sequence shown here is derived from an EMBL/GenBank/DDBJ whole genome shotgun (WGS) entry which is preliminary data.</text>
</comment>
<gene>
    <name evidence="2" type="ORF">G9U52_23515</name>
</gene>